<dbReference type="AlphaFoldDB" id="L0ABK6"/>
<dbReference type="EMBL" id="CP003378">
    <property type="protein sequence ID" value="AFZ70512.1"/>
    <property type="molecule type" value="Genomic_DNA"/>
</dbReference>
<dbReference type="InParanoid" id="L0ABK6"/>
<dbReference type="KEGG" id="clg:Calag_0769"/>
<gene>
    <name evidence="1" type="ordered locus">Calag_0769</name>
</gene>
<dbReference type="Proteomes" id="UP000010469">
    <property type="component" value="Chromosome"/>
</dbReference>
<accession>L0ABK6</accession>
<dbReference type="HOGENOM" id="CLU_2327126_0_0_2"/>
<name>L0ABK6_CALLD</name>
<sequence length="98" mass="11518">MEVVSQKYVGSLFNGNVDLLNFLNQNVDLDVYVDRHAWSLLRGQLSKIGFSVEMTRKPKKMYIYISIEKGNVSLELRDHDKPIYKETISMEKFKEIFK</sequence>
<reference evidence="2" key="1">
    <citation type="submission" date="2012-03" db="EMBL/GenBank/DDBJ databases">
        <title>Complete genome of Caldisphaera lagunensis DSM 15908.</title>
        <authorList>
            <person name="Lucas S."/>
            <person name="Copeland A."/>
            <person name="Lapidus A."/>
            <person name="Glavina del Rio T."/>
            <person name="Dalin E."/>
            <person name="Tice H."/>
            <person name="Bruce D."/>
            <person name="Goodwin L."/>
            <person name="Pitluck S."/>
            <person name="Peters L."/>
            <person name="Mikhailova N."/>
            <person name="Teshima H."/>
            <person name="Kyrpides N."/>
            <person name="Mavromatis K."/>
            <person name="Ivanova N."/>
            <person name="Brettin T."/>
            <person name="Detter J.C."/>
            <person name="Han C."/>
            <person name="Larimer F."/>
            <person name="Land M."/>
            <person name="Hauser L."/>
            <person name="Markowitz V."/>
            <person name="Cheng J.-F."/>
            <person name="Hugenholtz P."/>
            <person name="Woyke T."/>
            <person name="Wu D."/>
            <person name="Spring S."/>
            <person name="Schroeder M."/>
            <person name="Brambilla E."/>
            <person name="Klenk H.-P."/>
            <person name="Eisen J.A."/>
        </authorList>
    </citation>
    <scope>NUCLEOTIDE SEQUENCE [LARGE SCALE GENOMIC DNA]</scope>
    <source>
        <strain evidence="2">DSM 15908 / JCM 11604 / IC-154</strain>
    </source>
</reference>
<keyword evidence="2" id="KW-1185">Reference proteome</keyword>
<evidence type="ECO:0000313" key="1">
    <source>
        <dbReference type="EMBL" id="AFZ70512.1"/>
    </source>
</evidence>
<organism evidence="1 2">
    <name type="scientific">Caldisphaera lagunensis (strain DSM 15908 / JCM 11604 / ANMR 0165 / IC-154)</name>
    <dbReference type="NCBI Taxonomy" id="1056495"/>
    <lineage>
        <taxon>Archaea</taxon>
        <taxon>Thermoproteota</taxon>
        <taxon>Thermoprotei</taxon>
        <taxon>Acidilobales</taxon>
        <taxon>Caldisphaeraceae</taxon>
        <taxon>Caldisphaera</taxon>
    </lineage>
</organism>
<evidence type="ECO:0000313" key="2">
    <source>
        <dbReference type="Proteomes" id="UP000010469"/>
    </source>
</evidence>
<protein>
    <submittedName>
        <fullName evidence="1">Uncharacterized protein</fullName>
    </submittedName>
</protein>
<proteinExistence type="predicted"/>